<dbReference type="Pfam" id="PF01735">
    <property type="entry name" value="PLA2_B"/>
    <property type="match status" value="1"/>
</dbReference>
<dbReference type="FunFam" id="2.60.40.150:FF:000030">
    <property type="entry name" value="Phospholipase A2"/>
    <property type="match status" value="1"/>
</dbReference>
<evidence type="ECO:0000256" key="10">
    <source>
        <dbReference type="RuleBase" id="RU362102"/>
    </source>
</evidence>
<dbReference type="AlphaFoldDB" id="A0A9Q1E0I0"/>
<keyword evidence="6 10" id="KW-0106">Calcium</keyword>
<gene>
    <name evidence="14" type="ORF">COCON_G00000220</name>
</gene>
<evidence type="ECO:0000256" key="8">
    <source>
        <dbReference type="ARBA" id="ARBA00023098"/>
    </source>
</evidence>
<dbReference type="InterPro" id="IPR016035">
    <property type="entry name" value="Acyl_Trfase/lysoPLipase"/>
</dbReference>
<dbReference type="PROSITE" id="PS51210">
    <property type="entry name" value="PLA2C"/>
    <property type="match status" value="1"/>
</dbReference>
<dbReference type="Gene3D" id="3.40.1090.10">
    <property type="entry name" value="Cytosolic phospholipase A2 catalytic domain"/>
    <property type="match status" value="1"/>
</dbReference>
<dbReference type="GO" id="GO:0005829">
    <property type="term" value="C:cytosol"/>
    <property type="evidence" value="ECO:0007669"/>
    <property type="project" value="TreeGrafter"/>
</dbReference>
<evidence type="ECO:0000256" key="3">
    <source>
        <dbReference type="ARBA" id="ARBA00022490"/>
    </source>
</evidence>
<reference evidence="14" key="1">
    <citation type="journal article" date="2023" name="Science">
        <title>Genome structures resolve the early diversification of teleost fishes.</title>
        <authorList>
            <person name="Parey E."/>
            <person name="Louis A."/>
            <person name="Montfort J."/>
            <person name="Bouchez O."/>
            <person name="Roques C."/>
            <person name="Iampietro C."/>
            <person name="Lluch J."/>
            <person name="Castinel A."/>
            <person name="Donnadieu C."/>
            <person name="Desvignes T."/>
            <person name="Floi Bucao C."/>
            <person name="Jouanno E."/>
            <person name="Wen M."/>
            <person name="Mejri S."/>
            <person name="Dirks R."/>
            <person name="Jansen H."/>
            <person name="Henkel C."/>
            <person name="Chen W.J."/>
            <person name="Zahm M."/>
            <person name="Cabau C."/>
            <person name="Klopp C."/>
            <person name="Thompson A.W."/>
            <person name="Robinson-Rechavi M."/>
            <person name="Braasch I."/>
            <person name="Lecointre G."/>
            <person name="Bobe J."/>
            <person name="Postlethwait J.H."/>
            <person name="Berthelot C."/>
            <person name="Roest Crollius H."/>
            <person name="Guiguen Y."/>
        </authorList>
    </citation>
    <scope>NUCLEOTIDE SEQUENCE</scope>
    <source>
        <strain evidence="14">Concon-B</strain>
    </source>
</reference>
<dbReference type="InterPro" id="IPR000008">
    <property type="entry name" value="C2_dom"/>
</dbReference>
<feature type="domain" description="C2" evidence="12">
    <location>
        <begin position="27"/>
        <end position="144"/>
    </location>
</feature>
<evidence type="ECO:0000256" key="11">
    <source>
        <dbReference type="SAM" id="MobiDB-lite"/>
    </source>
</evidence>
<dbReference type="PANTHER" id="PTHR10728:SF32">
    <property type="entry name" value="CYTOSOLIC PHOSPHOLIPASE A2 BETA"/>
    <property type="match status" value="1"/>
</dbReference>
<keyword evidence="3 10" id="KW-0963">Cytoplasm</keyword>
<feature type="region of interest" description="Disordered" evidence="11">
    <location>
        <begin position="244"/>
        <end position="263"/>
    </location>
</feature>
<feature type="compositionally biased region" description="Basic and acidic residues" evidence="11">
    <location>
        <begin position="252"/>
        <end position="263"/>
    </location>
</feature>
<dbReference type="SMART" id="SM00239">
    <property type="entry name" value="C2"/>
    <property type="match status" value="1"/>
</dbReference>
<keyword evidence="8 9" id="KW-0443">Lipid metabolism</keyword>
<dbReference type="Pfam" id="PF00168">
    <property type="entry name" value="C2"/>
    <property type="match status" value="1"/>
</dbReference>
<accession>A0A9Q1E0I0</accession>
<evidence type="ECO:0000313" key="15">
    <source>
        <dbReference type="Proteomes" id="UP001152803"/>
    </source>
</evidence>
<evidence type="ECO:0000256" key="9">
    <source>
        <dbReference type="PROSITE-ProRule" id="PRU00555"/>
    </source>
</evidence>
<dbReference type="PROSITE" id="PS50004">
    <property type="entry name" value="C2"/>
    <property type="match status" value="1"/>
</dbReference>
<dbReference type="OrthoDB" id="419768at2759"/>
<dbReference type="GO" id="GO:0005544">
    <property type="term" value="F:calcium-dependent phospholipid binding"/>
    <property type="evidence" value="ECO:0007669"/>
    <property type="project" value="TreeGrafter"/>
</dbReference>
<dbReference type="InterPro" id="IPR035892">
    <property type="entry name" value="C2_domain_sf"/>
</dbReference>
<comment type="domain">
    <text evidence="10">The N-terminal C2 domain associates with lipid membranes upon calcium binding.</text>
</comment>
<dbReference type="SUPFAM" id="SSF49562">
    <property type="entry name" value="C2 domain (Calcium/lipid-binding domain, CaLB)"/>
    <property type="match status" value="1"/>
</dbReference>
<dbReference type="InterPro" id="IPR041847">
    <property type="entry name" value="C2_cPLA2"/>
</dbReference>
<comment type="caution">
    <text evidence="14">The sequence shown here is derived from an EMBL/GenBank/DDBJ whole genome shotgun (WGS) entry which is preliminary data.</text>
</comment>
<evidence type="ECO:0000313" key="14">
    <source>
        <dbReference type="EMBL" id="KAJ8287363.1"/>
    </source>
</evidence>
<feature type="domain" description="PLA2c" evidence="13">
    <location>
        <begin position="288"/>
        <end position="821"/>
    </location>
</feature>
<name>A0A9Q1E0I0_CONCO</name>
<dbReference type="PANTHER" id="PTHR10728">
    <property type="entry name" value="CYTOSOLIC PHOSPHOLIPASE A2"/>
    <property type="match status" value="1"/>
</dbReference>
<evidence type="ECO:0000256" key="5">
    <source>
        <dbReference type="ARBA" id="ARBA00022801"/>
    </source>
</evidence>
<sequence length="821" mass="92593">MRARALGVGERLLPLISAALLRHQNATPEDPRLRETWRETDPYWNVTVRVLRASHIPKLDFLSESECYISLRLPTATSQTYRTRTIHKTRFPEWNETFHFRVHGHVKNVLELSICDEDWVKVDCSTVLFDLSNLYPGKRERKVFPLDPEEKDELWVEFEIEESKQPPGTCLTNGVLVAEPFSLLEVKVEGVEKEKEGQDLVLKLTGPYDQEQVVLRADPGSEPARPVLFHFTRDQDTHLEIHSLQEEDEEQKQDGEGDSGKETGVEWLVTLSVPVGQEDIDLKLKTKDCSEELDVRLGFDIPAEEKQFLEKRGAVVSRALQELLNLPSTPEPHQVPVVAVVGSGGGTRAMTGLCGSLIGLQTLGVLNAVSYITGVSGSTWAMSGLYAHAGWSEALEALVLELKGQFSKSALGIFSPGQLQYYQQSLQQKARSGQLVGFIDFLGLGIEYLIHGKENHSTLSSQQRAVAEGQNPYPIYTAVNMKNSIGGSAAISEWCEFTPYEVGIPKYGGFVRAEDFGSEFYMGHLIKRHPEARITYLLVPSWITGLGDDVYDTDEQHSAGSSALDTYFIEPVWELAETLDSLVTNRPLISKNYNFLHGFHLLWNYSENDGFLTWRDIHLDSFPNQMTPSDGELHLVDSGFAVNSGFPPVLRPQRHVDLILSFNYSWNRDQFKVLRKTAQYCADHHMPFPQIDFHSLEEQPLQECYLFQDERDPRAPIVLHFPLINASFREHCTPGVRRVGEAELQEGQVDVESSSSPYRTMNLTYEPEDFQRLVNLTAYNVANNRETGVLTCWSGSHQSGQPGHSTANFHCNYISPHRTLC</sequence>
<evidence type="ECO:0000259" key="12">
    <source>
        <dbReference type="PROSITE" id="PS50004"/>
    </source>
</evidence>
<proteinExistence type="predicted"/>
<evidence type="ECO:0000256" key="6">
    <source>
        <dbReference type="ARBA" id="ARBA00022837"/>
    </source>
</evidence>
<protein>
    <recommendedName>
        <fullName evidence="2 10">Phospholipase A2</fullName>
        <ecNumber evidence="2 10">3.1.1.4</ecNumber>
    </recommendedName>
</protein>
<comment type="catalytic activity">
    <reaction evidence="10">
        <text>a 1,2-diacyl-sn-glycero-3-phosphocholine + H2O = a 1-acyl-sn-glycero-3-phosphocholine + a fatty acid + H(+)</text>
        <dbReference type="Rhea" id="RHEA:15801"/>
        <dbReference type="ChEBI" id="CHEBI:15377"/>
        <dbReference type="ChEBI" id="CHEBI:15378"/>
        <dbReference type="ChEBI" id="CHEBI:28868"/>
        <dbReference type="ChEBI" id="CHEBI:57643"/>
        <dbReference type="ChEBI" id="CHEBI:58168"/>
        <dbReference type="EC" id="3.1.1.4"/>
    </reaction>
</comment>
<evidence type="ECO:0000256" key="2">
    <source>
        <dbReference type="ARBA" id="ARBA00013278"/>
    </source>
</evidence>
<dbReference type="GO" id="GO:0005509">
    <property type="term" value="F:calcium ion binding"/>
    <property type="evidence" value="ECO:0007669"/>
    <property type="project" value="InterPro"/>
</dbReference>
<dbReference type="EMBL" id="JAFJMO010000001">
    <property type="protein sequence ID" value="KAJ8287363.1"/>
    <property type="molecule type" value="Genomic_DNA"/>
</dbReference>
<keyword evidence="15" id="KW-1185">Reference proteome</keyword>
<dbReference type="EC" id="3.1.1.4" evidence="2 10"/>
<comment type="subcellular location">
    <subcellularLocation>
        <location evidence="1">Cytoplasm</location>
    </subcellularLocation>
</comment>
<evidence type="ECO:0000256" key="1">
    <source>
        <dbReference type="ARBA" id="ARBA00004496"/>
    </source>
</evidence>
<keyword evidence="4 10" id="KW-0479">Metal-binding</keyword>
<dbReference type="Gene3D" id="2.60.40.150">
    <property type="entry name" value="C2 domain"/>
    <property type="match status" value="1"/>
</dbReference>
<dbReference type="SMART" id="SM00022">
    <property type="entry name" value="PLAc"/>
    <property type="match status" value="1"/>
</dbReference>
<dbReference type="SUPFAM" id="SSF52151">
    <property type="entry name" value="FabD/lysophospholipase-like"/>
    <property type="match status" value="1"/>
</dbReference>
<dbReference type="Proteomes" id="UP001152803">
    <property type="component" value="Unassembled WGS sequence"/>
</dbReference>
<keyword evidence="7 9" id="KW-0442">Lipid degradation</keyword>
<evidence type="ECO:0000259" key="13">
    <source>
        <dbReference type="PROSITE" id="PS51210"/>
    </source>
</evidence>
<dbReference type="InterPro" id="IPR002642">
    <property type="entry name" value="LysoPLipase_cat_dom"/>
</dbReference>
<evidence type="ECO:0000256" key="4">
    <source>
        <dbReference type="ARBA" id="ARBA00022723"/>
    </source>
</evidence>
<organism evidence="14 15">
    <name type="scientific">Conger conger</name>
    <name type="common">Conger eel</name>
    <name type="synonym">Muraena conger</name>
    <dbReference type="NCBI Taxonomy" id="82655"/>
    <lineage>
        <taxon>Eukaryota</taxon>
        <taxon>Metazoa</taxon>
        <taxon>Chordata</taxon>
        <taxon>Craniata</taxon>
        <taxon>Vertebrata</taxon>
        <taxon>Euteleostomi</taxon>
        <taxon>Actinopterygii</taxon>
        <taxon>Neopterygii</taxon>
        <taxon>Teleostei</taxon>
        <taxon>Anguilliformes</taxon>
        <taxon>Congridae</taxon>
        <taxon>Conger</taxon>
    </lineage>
</organism>
<keyword evidence="5 9" id="KW-0378">Hydrolase</keyword>
<dbReference type="GO" id="GO:0047498">
    <property type="term" value="F:calcium-dependent phospholipase A2 activity"/>
    <property type="evidence" value="ECO:0007669"/>
    <property type="project" value="TreeGrafter"/>
</dbReference>
<evidence type="ECO:0000256" key="7">
    <source>
        <dbReference type="ARBA" id="ARBA00022963"/>
    </source>
</evidence>
<dbReference type="GO" id="GO:0046475">
    <property type="term" value="P:glycerophospholipid catabolic process"/>
    <property type="evidence" value="ECO:0007669"/>
    <property type="project" value="TreeGrafter"/>
</dbReference>
<dbReference type="CDD" id="cd04036">
    <property type="entry name" value="C2_cPLA2"/>
    <property type="match status" value="1"/>
</dbReference>